<dbReference type="Gene3D" id="3.40.50.720">
    <property type="entry name" value="NAD(P)-binding Rossmann-like Domain"/>
    <property type="match status" value="1"/>
</dbReference>
<dbReference type="EMBL" id="WQNF01000043">
    <property type="protein sequence ID" value="MVT70431.1"/>
    <property type="molecule type" value="Genomic_DNA"/>
</dbReference>
<dbReference type="Proteomes" id="UP000436468">
    <property type="component" value="Unassembled WGS sequence"/>
</dbReference>
<reference evidence="1 2" key="1">
    <citation type="submission" date="2019-12" db="EMBL/GenBank/DDBJ databases">
        <title>Draft genome sequences Bradyrhizobium cajani AMBPC1010, Bradyrhizobium pachyrhizi AMBPC1040 and Bradyrhizobium yuanmingense ALSPC3051, three plant growth promoting strains isolated from nodules of Cajanus cajan L. in Dominican Republic.</title>
        <authorList>
            <person name="Flores-Felix J.D."/>
            <person name="Araujo J."/>
            <person name="Diaz-Alcantara C."/>
            <person name="Gonzalez-Andres F."/>
            <person name="Velazquez E."/>
        </authorList>
    </citation>
    <scope>NUCLEOTIDE SEQUENCE [LARGE SCALE GENOMIC DNA]</scope>
    <source>
        <strain evidence="1 2">1040</strain>
    </source>
</reference>
<protein>
    <submittedName>
        <fullName evidence="1">Uncharacterized protein</fullName>
    </submittedName>
</protein>
<organism evidence="1 2">
    <name type="scientific">Bradyrhizobium pachyrhizi</name>
    <dbReference type="NCBI Taxonomy" id="280333"/>
    <lineage>
        <taxon>Bacteria</taxon>
        <taxon>Pseudomonadati</taxon>
        <taxon>Pseudomonadota</taxon>
        <taxon>Alphaproteobacteria</taxon>
        <taxon>Hyphomicrobiales</taxon>
        <taxon>Nitrobacteraceae</taxon>
        <taxon>Bradyrhizobium</taxon>
    </lineage>
</organism>
<evidence type="ECO:0000313" key="1">
    <source>
        <dbReference type="EMBL" id="MVT70431.1"/>
    </source>
</evidence>
<name>A0A844T5S5_9BRAD</name>
<keyword evidence="2" id="KW-1185">Reference proteome</keyword>
<gene>
    <name evidence="1" type="ORF">GPL21_35745</name>
</gene>
<dbReference type="AlphaFoldDB" id="A0A844T5S5"/>
<comment type="caution">
    <text evidence="1">The sequence shown here is derived from an EMBL/GenBank/DDBJ whole genome shotgun (WGS) entry which is preliminary data.</text>
</comment>
<sequence>MFDRTADCERVALHPPGPMTDAGISALAMELIPRITRAQMMHVLSSQAGRLVGCSPCALIVGSPHFGGAINGLCASS</sequence>
<proteinExistence type="predicted"/>
<evidence type="ECO:0000313" key="2">
    <source>
        <dbReference type="Proteomes" id="UP000436468"/>
    </source>
</evidence>
<accession>A0A844T5S5</accession>